<proteinExistence type="predicted"/>
<keyword evidence="2" id="KW-1185">Reference proteome</keyword>
<dbReference type="AlphaFoldDB" id="A0A1I6SHW3"/>
<reference evidence="2" key="1">
    <citation type="submission" date="2016-10" db="EMBL/GenBank/DDBJ databases">
        <authorList>
            <person name="Varghese N."/>
            <person name="Submissions S."/>
        </authorList>
    </citation>
    <scope>NUCLEOTIDE SEQUENCE [LARGE SCALE GENOMIC DNA]</scope>
    <source>
        <strain evidence="2">DSM 24450</strain>
    </source>
</reference>
<evidence type="ECO:0000313" key="2">
    <source>
        <dbReference type="Proteomes" id="UP000199312"/>
    </source>
</evidence>
<protein>
    <submittedName>
        <fullName evidence="1">Uncharacterized protein</fullName>
    </submittedName>
</protein>
<name>A0A1I6SHW3_9FLAO</name>
<evidence type="ECO:0000313" key="1">
    <source>
        <dbReference type="EMBL" id="SFS76527.1"/>
    </source>
</evidence>
<dbReference type="Proteomes" id="UP000199312">
    <property type="component" value="Unassembled WGS sequence"/>
</dbReference>
<gene>
    <name evidence="1" type="ORF">SAMN04488006_3039</name>
</gene>
<dbReference type="EMBL" id="FOZP01000009">
    <property type="protein sequence ID" value="SFS76527.1"/>
    <property type="molecule type" value="Genomic_DNA"/>
</dbReference>
<dbReference type="PROSITE" id="PS51257">
    <property type="entry name" value="PROKAR_LIPOPROTEIN"/>
    <property type="match status" value="1"/>
</dbReference>
<dbReference type="RefSeq" id="WP_177219220.1">
    <property type="nucleotide sequence ID" value="NZ_FOZP01000009.1"/>
</dbReference>
<sequence length="55" mass="5888">MKKIILFGIIIASGLLFSCSNDDDSDLTIREGKSELFATGGEEDVITPPPPKPIP</sequence>
<organism evidence="1 2">
    <name type="scientific">Lutibacter maritimus</name>
    <dbReference type="NCBI Taxonomy" id="593133"/>
    <lineage>
        <taxon>Bacteria</taxon>
        <taxon>Pseudomonadati</taxon>
        <taxon>Bacteroidota</taxon>
        <taxon>Flavobacteriia</taxon>
        <taxon>Flavobacteriales</taxon>
        <taxon>Flavobacteriaceae</taxon>
        <taxon>Lutibacter</taxon>
    </lineage>
</organism>
<accession>A0A1I6SHW3</accession>